<dbReference type="Gene3D" id="3.40.50.2000">
    <property type="entry name" value="Glycogen Phosphorylase B"/>
    <property type="match status" value="1"/>
</dbReference>
<name>A0A9W6TX21_9STRA</name>
<dbReference type="OrthoDB" id="2100592at2759"/>
<proteinExistence type="predicted"/>
<dbReference type="Proteomes" id="UP001165083">
    <property type="component" value="Unassembled WGS sequence"/>
</dbReference>
<organism evidence="1 2">
    <name type="scientific">Phytophthora lilii</name>
    <dbReference type="NCBI Taxonomy" id="2077276"/>
    <lineage>
        <taxon>Eukaryota</taxon>
        <taxon>Sar</taxon>
        <taxon>Stramenopiles</taxon>
        <taxon>Oomycota</taxon>
        <taxon>Peronosporomycetes</taxon>
        <taxon>Peronosporales</taxon>
        <taxon>Peronosporaceae</taxon>
        <taxon>Phytophthora</taxon>
    </lineage>
</organism>
<dbReference type="AlphaFoldDB" id="A0A9W6TX21"/>
<keyword evidence="2" id="KW-1185">Reference proteome</keyword>
<dbReference type="EMBL" id="BSXW01000387">
    <property type="protein sequence ID" value="GMF20853.1"/>
    <property type="molecule type" value="Genomic_DNA"/>
</dbReference>
<protein>
    <submittedName>
        <fullName evidence="1">Unnamed protein product</fullName>
    </submittedName>
</protein>
<accession>A0A9W6TX21</accession>
<comment type="caution">
    <text evidence="1">The sequence shown here is derived from an EMBL/GenBank/DDBJ whole genome shotgun (WGS) entry which is preliminary data.</text>
</comment>
<reference evidence="1" key="1">
    <citation type="submission" date="2023-04" db="EMBL/GenBank/DDBJ databases">
        <title>Phytophthora lilii NBRC 32176.</title>
        <authorList>
            <person name="Ichikawa N."/>
            <person name="Sato H."/>
            <person name="Tonouchi N."/>
        </authorList>
    </citation>
    <scope>NUCLEOTIDE SEQUENCE</scope>
    <source>
        <strain evidence="1">NBRC 32176</strain>
    </source>
</reference>
<dbReference type="SUPFAM" id="SSF53756">
    <property type="entry name" value="UDP-Glycosyltransferase/glycogen phosphorylase"/>
    <property type="match status" value="1"/>
</dbReference>
<gene>
    <name evidence="1" type="ORF">Plil01_000816500</name>
</gene>
<sequence length="502" mass="56431">MNKSNEVQTLRTRRSWLCLLLVPLLALGAFTLAVQTSSLLGATGDKLVGLHRAIGLAWRNRFSSVLSAEEAVPDEDLLHLNLLHEVCVADTNISIPWQFGSPGNQLIGGTANNSHVLMHQNDKDLLQKLRRCPDVDVFLPHKVHTNGYCEDAVAYVKYLESRLLPEWVLEVKLFDSALGREVDYFDLCPKTPMLFLDHHWGGVTSLPRWPKDKPIYMMPNIEIVELNPTHFWGVNAVLCKTNECYDRVTRWYGQEGNPRQAKVFYTKHTSSDRGLFVRKRLGEYAVGSKDFSNVKFLHTAGTSDSKGTREVLECWTYTAGLPPLDVYIDRKAFYRLFPASYKMKIARSLSPVSIHLGMVDRLNFSKLTAEASFIVSPSYGEGYGHLINQARASGAVILTTDVPPMNELIIANQTGVLISTRREKHPMVMLGGKYKGDYGLKGVGGLVASFDSSDVCEAVNRMMQSTTPNERAEMGFSARRQYHTDTKYFANAMQELRKFAKK</sequence>
<evidence type="ECO:0000313" key="2">
    <source>
        <dbReference type="Proteomes" id="UP001165083"/>
    </source>
</evidence>
<evidence type="ECO:0000313" key="1">
    <source>
        <dbReference type="EMBL" id="GMF20853.1"/>
    </source>
</evidence>